<evidence type="ECO:0000256" key="1">
    <source>
        <dbReference type="ARBA" id="ARBA00001946"/>
    </source>
</evidence>
<gene>
    <name evidence="8" type="primary">crtE</name>
    <name evidence="8" type="ORF">GCM10010280_20420</name>
</gene>
<evidence type="ECO:0000256" key="5">
    <source>
        <dbReference type="ARBA" id="ARBA00022842"/>
    </source>
</evidence>
<evidence type="ECO:0000313" key="9">
    <source>
        <dbReference type="Proteomes" id="UP000656732"/>
    </source>
</evidence>
<sequence length="305" mass="33245">MSFAMDSTQVEEAFPAPLEDFRRQVNEKLRSSVDAVEPPRLREAMAYSLLADGKRIRPTLCLLTYEMFGHDVSIALPTACGLEMLHTASLIHDDLPAMDDDDFRRGSPSNHRVFGEGMALLAGDALLAYALEFILRNSGSLHPERQLGVMAKLIEVVGPSGLSGGQALDLDCQGRDEVDPWTVEEMHIKKTGALIEASVVTGAILGGASQDEIARLTTYARNLGLAYQIVDDILDETSSFQEVGKEVGQDRAAGKWTYPRLVGVEKARERVRTLITRAVEELDAFGERASMLRWAAGVVSGRAAA</sequence>
<keyword evidence="3 7" id="KW-0808">Transferase</keyword>
<reference evidence="8" key="1">
    <citation type="journal article" date="2014" name="Int. J. Syst. Evol. Microbiol.">
        <title>Complete genome sequence of Corynebacterium casei LMG S-19264T (=DSM 44701T), isolated from a smear-ripened cheese.</title>
        <authorList>
            <consortium name="US DOE Joint Genome Institute (JGI-PGF)"/>
            <person name="Walter F."/>
            <person name="Albersmeier A."/>
            <person name="Kalinowski J."/>
            <person name="Ruckert C."/>
        </authorList>
    </citation>
    <scope>NUCLEOTIDE SEQUENCE</scope>
    <source>
        <strain evidence="8">JCM 4403</strain>
    </source>
</reference>
<comment type="cofactor">
    <cofactor evidence="1">
        <name>Mg(2+)</name>
        <dbReference type="ChEBI" id="CHEBI:18420"/>
    </cofactor>
</comment>
<protein>
    <submittedName>
        <fullName evidence="8">Farnesyl-diphosphate synthase</fullName>
    </submittedName>
</protein>
<evidence type="ECO:0000256" key="6">
    <source>
        <dbReference type="ARBA" id="ARBA00023229"/>
    </source>
</evidence>
<dbReference type="GO" id="GO:0046872">
    <property type="term" value="F:metal ion binding"/>
    <property type="evidence" value="ECO:0007669"/>
    <property type="project" value="UniProtKB-KW"/>
</dbReference>
<dbReference type="Proteomes" id="UP000656732">
    <property type="component" value="Unassembled WGS sequence"/>
</dbReference>
<dbReference type="SFLD" id="SFLDG01017">
    <property type="entry name" value="Polyprenyl_Transferase_Like"/>
    <property type="match status" value="1"/>
</dbReference>
<organism evidence="8 9">
    <name type="scientific">Streptomyces pilosus</name>
    <dbReference type="NCBI Taxonomy" id="28893"/>
    <lineage>
        <taxon>Bacteria</taxon>
        <taxon>Bacillati</taxon>
        <taxon>Actinomycetota</taxon>
        <taxon>Actinomycetes</taxon>
        <taxon>Kitasatosporales</taxon>
        <taxon>Streptomycetaceae</taxon>
        <taxon>Streptomyces</taxon>
    </lineage>
</organism>
<proteinExistence type="inferred from homology"/>
<dbReference type="FunFam" id="1.10.600.10:FF:000001">
    <property type="entry name" value="Geranylgeranyl diphosphate synthase"/>
    <property type="match status" value="1"/>
</dbReference>
<dbReference type="PROSITE" id="PS00444">
    <property type="entry name" value="POLYPRENYL_SYNTHASE_2"/>
    <property type="match status" value="1"/>
</dbReference>
<evidence type="ECO:0000256" key="7">
    <source>
        <dbReference type="RuleBase" id="RU004466"/>
    </source>
</evidence>
<dbReference type="GO" id="GO:0005737">
    <property type="term" value="C:cytoplasm"/>
    <property type="evidence" value="ECO:0007669"/>
    <property type="project" value="UniProtKB-ARBA"/>
</dbReference>
<dbReference type="NCBIfam" id="NF045485">
    <property type="entry name" value="FPPsyn"/>
    <property type="match status" value="1"/>
</dbReference>
<comment type="caution">
    <text evidence="8">The sequence shown here is derived from an EMBL/GenBank/DDBJ whole genome shotgun (WGS) entry which is preliminary data.</text>
</comment>
<name>A0A918EVZ4_9ACTN</name>
<dbReference type="SFLD" id="SFLDS00005">
    <property type="entry name" value="Isoprenoid_Synthase_Type_I"/>
    <property type="match status" value="1"/>
</dbReference>
<dbReference type="CDD" id="cd00685">
    <property type="entry name" value="Trans_IPPS_HT"/>
    <property type="match status" value="1"/>
</dbReference>
<dbReference type="InterPro" id="IPR033749">
    <property type="entry name" value="Polyprenyl_synt_CS"/>
</dbReference>
<dbReference type="GO" id="GO:0016114">
    <property type="term" value="P:terpenoid biosynthetic process"/>
    <property type="evidence" value="ECO:0007669"/>
    <property type="project" value="UniProtKB-ARBA"/>
</dbReference>
<keyword evidence="9" id="KW-1185">Reference proteome</keyword>
<dbReference type="InterPro" id="IPR000092">
    <property type="entry name" value="Polyprenyl_synt"/>
</dbReference>
<accession>A0A918EVZ4</accession>
<evidence type="ECO:0000256" key="3">
    <source>
        <dbReference type="ARBA" id="ARBA00022679"/>
    </source>
</evidence>
<dbReference type="GO" id="GO:0004659">
    <property type="term" value="F:prenyltransferase activity"/>
    <property type="evidence" value="ECO:0007669"/>
    <property type="project" value="InterPro"/>
</dbReference>
<dbReference type="InterPro" id="IPR008949">
    <property type="entry name" value="Isoprenoid_synthase_dom_sf"/>
</dbReference>
<keyword evidence="5" id="KW-0460">Magnesium</keyword>
<dbReference type="SUPFAM" id="SSF48576">
    <property type="entry name" value="Terpenoid synthases"/>
    <property type="match status" value="1"/>
</dbReference>
<dbReference type="PANTHER" id="PTHR43281">
    <property type="entry name" value="FARNESYL DIPHOSPHATE SYNTHASE"/>
    <property type="match status" value="1"/>
</dbReference>
<comment type="similarity">
    <text evidence="2 7">Belongs to the FPP/GGPP synthase family.</text>
</comment>
<dbReference type="Gene3D" id="1.10.600.10">
    <property type="entry name" value="Farnesyl Diphosphate Synthase"/>
    <property type="match status" value="1"/>
</dbReference>
<evidence type="ECO:0000256" key="4">
    <source>
        <dbReference type="ARBA" id="ARBA00022723"/>
    </source>
</evidence>
<dbReference type="PANTHER" id="PTHR43281:SF1">
    <property type="entry name" value="FARNESYL DIPHOSPHATE SYNTHASE"/>
    <property type="match status" value="1"/>
</dbReference>
<reference evidence="8" key="2">
    <citation type="submission" date="2020-09" db="EMBL/GenBank/DDBJ databases">
        <authorList>
            <person name="Sun Q."/>
            <person name="Ohkuma M."/>
        </authorList>
    </citation>
    <scope>NUCLEOTIDE SEQUENCE</scope>
    <source>
        <strain evidence="8">JCM 4403</strain>
    </source>
</reference>
<dbReference type="EMBL" id="BMTU01000003">
    <property type="protein sequence ID" value="GGQ73904.1"/>
    <property type="molecule type" value="Genomic_DNA"/>
</dbReference>
<dbReference type="InterPro" id="IPR053378">
    <property type="entry name" value="Prenyl_diphosphate_synthase"/>
</dbReference>
<dbReference type="Pfam" id="PF00348">
    <property type="entry name" value="polyprenyl_synt"/>
    <property type="match status" value="1"/>
</dbReference>
<evidence type="ECO:0000256" key="2">
    <source>
        <dbReference type="ARBA" id="ARBA00006706"/>
    </source>
</evidence>
<evidence type="ECO:0000313" key="8">
    <source>
        <dbReference type="EMBL" id="GGQ73904.1"/>
    </source>
</evidence>
<dbReference type="AlphaFoldDB" id="A0A918EVZ4"/>
<keyword evidence="4" id="KW-0479">Metal-binding</keyword>
<keyword evidence="6" id="KW-0414">Isoprene biosynthesis</keyword>
<dbReference type="PROSITE" id="PS00723">
    <property type="entry name" value="POLYPRENYL_SYNTHASE_1"/>
    <property type="match status" value="1"/>
</dbReference>